<evidence type="ECO:0000313" key="3">
    <source>
        <dbReference type="EMBL" id="RJX68494.1"/>
    </source>
</evidence>
<dbReference type="GO" id="GO:0016020">
    <property type="term" value="C:membrane"/>
    <property type="evidence" value="ECO:0007669"/>
    <property type="project" value="InterPro"/>
</dbReference>
<accession>A0A3A6QES4</accession>
<organism evidence="3 4">
    <name type="scientific">Vibrio sinensis</name>
    <dbReference type="NCBI Taxonomy" id="2302434"/>
    <lineage>
        <taxon>Bacteria</taxon>
        <taxon>Pseudomonadati</taxon>
        <taxon>Pseudomonadota</taxon>
        <taxon>Gammaproteobacteria</taxon>
        <taxon>Vibrionales</taxon>
        <taxon>Vibrionaceae</taxon>
        <taxon>Vibrio</taxon>
    </lineage>
</organism>
<keyword evidence="1" id="KW-0812">Transmembrane</keyword>
<evidence type="ECO:0000256" key="1">
    <source>
        <dbReference type="SAM" id="Phobius"/>
    </source>
</evidence>
<feature type="domain" description="Prepilin type IV endopeptidase peptidase" evidence="2">
    <location>
        <begin position="3"/>
        <end position="92"/>
    </location>
</feature>
<gene>
    <name evidence="3" type="ORF">DZ860_17290</name>
</gene>
<feature type="transmembrane region" description="Helical" evidence="1">
    <location>
        <begin position="76"/>
        <end position="100"/>
    </location>
</feature>
<feature type="transmembrane region" description="Helical" evidence="1">
    <location>
        <begin position="37"/>
        <end position="55"/>
    </location>
</feature>
<keyword evidence="4" id="KW-1185">Reference proteome</keyword>
<keyword evidence="1" id="KW-1133">Transmembrane helix</keyword>
<dbReference type="InterPro" id="IPR000045">
    <property type="entry name" value="Prepilin_IV_endopep_pep"/>
</dbReference>
<feature type="transmembrane region" description="Helical" evidence="1">
    <location>
        <begin position="12"/>
        <end position="31"/>
    </location>
</feature>
<dbReference type="Pfam" id="PF01478">
    <property type="entry name" value="Peptidase_A24"/>
    <property type="match status" value="1"/>
</dbReference>
<protein>
    <recommendedName>
        <fullName evidence="2">Prepilin type IV endopeptidase peptidase domain-containing protein</fullName>
    </recommendedName>
</protein>
<evidence type="ECO:0000313" key="4">
    <source>
        <dbReference type="Proteomes" id="UP000273252"/>
    </source>
</evidence>
<sequence length="130" mass="14131">MISVVGDVRYRTISNRVCVAIFVIAFLISSVPYSFTWIAKASALVVVCLLLYRFNFWGGGDLKLCLAFLPAVSENYLLLFLVLIGLSGGVLAGFYLLYGYLTDMSKVWSKGLPYGIPVCLSGLLCVAASL</sequence>
<dbReference type="GO" id="GO:0004190">
    <property type="term" value="F:aspartic-type endopeptidase activity"/>
    <property type="evidence" value="ECO:0007669"/>
    <property type="project" value="InterPro"/>
</dbReference>
<comment type="caution">
    <text evidence="3">The sequence shown here is derived from an EMBL/GenBank/DDBJ whole genome shotgun (WGS) entry which is preliminary data.</text>
</comment>
<dbReference type="Proteomes" id="UP000273252">
    <property type="component" value="Unassembled WGS sequence"/>
</dbReference>
<dbReference type="EMBL" id="QVMU01000020">
    <property type="protein sequence ID" value="RJX68494.1"/>
    <property type="molecule type" value="Genomic_DNA"/>
</dbReference>
<keyword evidence="1" id="KW-0472">Membrane</keyword>
<dbReference type="OrthoDB" id="6199155at2"/>
<reference evidence="3 4" key="1">
    <citation type="submission" date="2018-08" db="EMBL/GenBank/DDBJ databases">
        <title>Vibrio isolated from the Eastern China Marginal Seas.</title>
        <authorList>
            <person name="Li Y."/>
        </authorList>
    </citation>
    <scope>NUCLEOTIDE SEQUENCE [LARGE SCALE GENOMIC DNA]</scope>
    <source>
        <strain evidence="3 4">BEI233</strain>
    </source>
</reference>
<dbReference type="Gene3D" id="1.20.120.1220">
    <property type="match status" value="1"/>
</dbReference>
<name>A0A3A6QES4_9VIBR</name>
<proteinExistence type="predicted"/>
<evidence type="ECO:0000259" key="2">
    <source>
        <dbReference type="Pfam" id="PF01478"/>
    </source>
</evidence>
<dbReference type="AlphaFoldDB" id="A0A3A6QES4"/>